<dbReference type="GO" id="GO:0000127">
    <property type="term" value="C:transcription factor TFIIIC complex"/>
    <property type="evidence" value="ECO:0007669"/>
    <property type="project" value="InterPro"/>
</dbReference>
<proteinExistence type="predicted"/>
<evidence type="ECO:0000256" key="5">
    <source>
        <dbReference type="SAM" id="MobiDB-lite"/>
    </source>
</evidence>
<dbReference type="GO" id="GO:0006384">
    <property type="term" value="P:transcription initiation at RNA polymerase III promoter"/>
    <property type="evidence" value="ECO:0007669"/>
    <property type="project" value="InterPro"/>
</dbReference>
<gene>
    <name evidence="8" type="ORF">N7456_002568</name>
</gene>
<feature type="domain" description="Transcription factor IIIC subunit 5 HTH" evidence="6">
    <location>
        <begin position="196"/>
        <end position="347"/>
    </location>
</feature>
<name>A0A9W9G8Q6_9EURO</name>
<dbReference type="Gene3D" id="3.30.200.160">
    <property type="entry name" value="TFIIIC, subcomplex tauA, subunit Sfc1, barrel domain"/>
    <property type="match status" value="1"/>
</dbReference>
<evidence type="ECO:0000256" key="2">
    <source>
        <dbReference type="ARBA" id="ARBA00023125"/>
    </source>
</evidence>
<evidence type="ECO:0000256" key="4">
    <source>
        <dbReference type="ARBA" id="ARBA00023242"/>
    </source>
</evidence>
<dbReference type="InterPro" id="IPR019136">
    <property type="entry name" value="TF_IIIC_su-5_HTH"/>
</dbReference>
<dbReference type="InterPro" id="IPR041499">
    <property type="entry name" value="Tfc1/Sfc1_N"/>
</dbReference>
<feature type="domain" description="Transcription factor IIIC subunit Tfc1/Sfc1 triple barrel" evidence="7">
    <location>
        <begin position="21"/>
        <end position="157"/>
    </location>
</feature>
<reference evidence="8" key="2">
    <citation type="journal article" date="2023" name="IMA Fungus">
        <title>Comparative genomic study of the Penicillium genus elucidates a diverse pangenome and 15 lateral gene transfer events.</title>
        <authorList>
            <person name="Petersen C."/>
            <person name="Sorensen T."/>
            <person name="Nielsen M.R."/>
            <person name="Sondergaard T.E."/>
            <person name="Sorensen J.L."/>
            <person name="Fitzpatrick D.A."/>
            <person name="Frisvad J.C."/>
            <person name="Nielsen K.L."/>
        </authorList>
    </citation>
    <scope>NUCLEOTIDE SEQUENCE</scope>
    <source>
        <strain evidence="8">IBT 30069</strain>
    </source>
</reference>
<dbReference type="Pfam" id="PF17682">
    <property type="entry name" value="Tau95_N"/>
    <property type="match status" value="1"/>
</dbReference>
<comment type="caution">
    <text evidence="8">The sequence shown here is derived from an EMBL/GenBank/DDBJ whole genome shotgun (WGS) entry which is preliminary data.</text>
</comment>
<organism evidence="8 9">
    <name type="scientific">Penicillium angulare</name>
    <dbReference type="NCBI Taxonomy" id="116970"/>
    <lineage>
        <taxon>Eukaryota</taxon>
        <taxon>Fungi</taxon>
        <taxon>Dikarya</taxon>
        <taxon>Ascomycota</taxon>
        <taxon>Pezizomycotina</taxon>
        <taxon>Eurotiomycetes</taxon>
        <taxon>Eurotiomycetidae</taxon>
        <taxon>Eurotiales</taxon>
        <taxon>Aspergillaceae</taxon>
        <taxon>Penicillium</taxon>
    </lineage>
</organism>
<accession>A0A9W9G8Q6</accession>
<dbReference type="PANTHER" id="PTHR13230">
    <property type="entry name" value="GENERAL TRANSCRIPTION FACTOR IIIC, POLYPEPTIDE 5"/>
    <property type="match status" value="1"/>
</dbReference>
<feature type="region of interest" description="Disordered" evidence="5">
    <location>
        <begin position="357"/>
        <end position="380"/>
    </location>
</feature>
<dbReference type="GO" id="GO:0005634">
    <property type="term" value="C:nucleus"/>
    <property type="evidence" value="ECO:0007669"/>
    <property type="project" value="UniProtKB-SubCell"/>
</dbReference>
<keyword evidence="9" id="KW-1185">Reference proteome</keyword>
<dbReference type="Proteomes" id="UP001149165">
    <property type="component" value="Unassembled WGS sequence"/>
</dbReference>
<dbReference type="InterPro" id="IPR040454">
    <property type="entry name" value="TF_IIIC_Tfc1/Sfc1"/>
</dbReference>
<dbReference type="GO" id="GO:0001003">
    <property type="term" value="F:RNA polymerase III type 2 promoter sequence-specific DNA binding"/>
    <property type="evidence" value="ECO:0007669"/>
    <property type="project" value="TreeGrafter"/>
</dbReference>
<feature type="region of interest" description="Disordered" evidence="5">
    <location>
        <begin position="89"/>
        <end position="120"/>
    </location>
</feature>
<feature type="region of interest" description="Disordered" evidence="5">
    <location>
        <begin position="518"/>
        <end position="611"/>
    </location>
</feature>
<feature type="compositionally biased region" description="Basic and acidic residues" evidence="5">
    <location>
        <begin position="519"/>
        <end position="543"/>
    </location>
</feature>
<evidence type="ECO:0000313" key="9">
    <source>
        <dbReference type="Proteomes" id="UP001149165"/>
    </source>
</evidence>
<evidence type="ECO:0000256" key="1">
    <source>
        <dbReference type="ARBA" id="ARBA00004123"/>
    </source>
</evidence>
<feature type="compositionally biased region" description="Acidic residues" evidence="5">
    <location>
        <begin position="591"/>
        <end position="611"/>
    </location>
</feature>
<dbReference type="InterPro" id="IPR042536">
    <property type="entry name" value="TFIIIC_tauA_Sfc1"/>
</dbReference>
<evidence type="ECO:0000256" key="3">
    <source>
        <dbReference type="ARBA" id="ARBA00023163"/>
    </source>
</evidence>
<dbReference type="PANTHER" id="PTHR13230:SF5">
    <property type="entry name" value="GENERAL TRANSCRIPTION FACTOR 3C POLYPEPTIDE 5"/>
    <property type="match status" value="1"/>
</dbReference>
<keyword evidence="2" id="KW-0238">DNA-binding</keyword>
<comment type="subcellular location">
    <subcellularLocation>
        <location evidence="1">Nucleus</location>
    </subcellularLocation>
</comment>
<keyword evidence="3" id="KW-0804">Transcription</keyword>
<dbReference type="EMBL" id="JAPQKH010000002">
    <property type="protein sequence ID" value="KAJ5114034.1"/>
    <property type="molecule type" value="Genomic_DNA"/>
</dbReference>
<evidence type="ECO:0000259" key="7">
    <source>
        <dbReference type="Pfam" id="PF17682"/>
    </source>
</evidence>
<keyword evidence="4" id="KW-0539">Nucleus</keyword>
<evidence type="ECO:0000313" key="8">
    <source>
        <dbReference type="EMBL" id="KAJ5114034.1"/>
    </source>
</evidence>
<dbReference type="AlphaFoldDB" id="A0A9W9G8Q6"/>
<sequence>MAPYREARTAPSYPIPSRRLVSVEHPAVIRNLDKAVDTLEGNTGINNILNPPKADTPAKLFLRPEDAMSRPLLSISNPTNNVLLKVTVPKRTGRKRKRGSNEPFTDAAPTEAAVPERPTSKDLLRSLQDNPSKYQIEAIGKIQRTHVFRGMPDFVYSTSNSAFTQKFRDHIFPYKLDKMKEFDLDMSKGSLNSADIIPPPSLSNEQIPFLYMYRQNPGVKHTVDEAGQIITTNTQQGIRVRTHLISHDVKEIPTQPQESLEPFETLDRNLQETITLIRGLFEQRPAWTRRGLRNYLKNEEQQYLLRLAIPYVGYIFRAGPWRDAIVKLGVDPRTSPEYRYYQTFMFRLLPREPEIARDGGSGRRNQYNHTDPDGLPAPGAKDTHIFSGKLPMHSDGRIWMACDITDPLIKNLLFPPDLKEGDLGPHVRDTCEVVSDGWFGNGLLAKVKIIIRMKIASLMEGIEPLDDDYRGVAKFPDYAENEADVIAHFQLDPRTSSPKEIAMATEIRAAIRSVPLWRKATEKDRQGEERTKNKKGNGKEKGKGAAKSNKRKAVEFADEENVEELNQSEGEEEEMERVEMVAAALAARDAAEEDVNDEQDQEDYEEEEDYE</sequence>
<reference evidence="8" key="1">
    <citation type="submission" date="2022-11" db="EMBL/GenBank/DDBJ databases">
        <authorList>
            <person name="Petersen C."/>
        </authorList>
    </citation>
    <scope>NUCLEOTIDE SEQUENCE</scope>
    <source>
        <strain evidence="8">IBT 30069</strain>
    </source>
</reference>
<dbReference type="GO" id="GO:0001002">
    <property type="term" value="F:RNA polymerase III type 1 promoter sequence-specific DNA binding"/>
    <property type="evidence" value="ECO:0007669"/>
    <property type="project" value="TreeGrafter"/>
</dbReference>
<evidence type="ECO:0000259" key="6">
    <source>
        <dbReference type="Pfam" id="PF09734"/>
    </source>
</evidence>
<dbReference type="OrthoDB" id="5598268at2759"/>
<protein>
    <submittedName>
        <fullName evidence="8">Tau 95 subunit of transcription factor TFIIIC</fullName>
    </submittedName>
</protein>
<dbReference type="Pfam" id="PF09734">
    <property type="entry name" value="Tau95"/>
    <property type="match status" value="1"/>
</dbReference>